<organism evidence="1 2">
    <name type="scientific">Gordonia phage Neville</name>
    <dbReference type="NCBI Taxonomy" id="2301693"/>
    <lineage>
        <taxon>Viruses</taxon>
        <taxon>Duplodnaviria</taxon>
        <taxon>Heunggongvirae</taxon>
        <taxon>Uroviricota</taxon>
        <taxon>Caudoviricetes</taxon>
        <taxon>Deeyouvirinae</taxon>
        <taxon>Nevillevirus</taxon>
        <taxon>Nevillevirus neville</taxon>
    </lineage>
</organism>
<dbReference type="RefSeq" id="YP_010245938.1">
    <property type="nucleotide sequence ID" value="NC_060131.1"/>
</dbReference>
<evidence type="ECO:0000313" key="1">
    <source>
        <dbReference type="EMBL" id="AXQ64451.1"/>
    </source>
</evidence>
<dbReference type="KEGG" id="vg:70080454"/>
<dbReference type="GeneID" id="70080454"/>
<dbReference type="EMBL" id="MH651182">
    <property type="protein sequence ID" value="AXQ64451.1"/>
    <property type="molecule type" value="Genomic_DNA"/>
</dbReference>
<reference evidence="1 2" key="1">
    <citation type="submission" date="2018-07" db="EMBL/GenBank/DDBJ databases">
        <authorList>
            <person name="Bragdon E."/>
            <person name="Orellana H."/>
            <person name="Sterchele H."/>
            <person name="Molloy S.D."/>
            <person name="Garlena R.A."/>
            <person name="Russell D.A."/>
            <person name="Pope W.H."/>
            <person name="Jacobs-Sera D."/>
            <person name="Hatfull G.F."/>
        </authorList>
    </citation>
    <scope>NUCLEOTIDE SEQUENCE [LARGE SCALE GENOMIC DNA]</scope>
</reference>
<accession>A0A385DYE2</accession>
<protein>
    <submittedName>
        <fullName evidence="1">Uncharacterized protein</fullName>
    </submittedName>
</protein>
<dbReference type="Proteomes" id="UP000261731">
    <property type="component" value="Segment"/>
</dbReference>
<proteinExistence type="predicted"/>
<name>A0A385DYE2_9CAUD</name>
<evidence type="ECO:0000313" key="2">
    <source>
        <dbReference type="Proteomes" id="UP000261731"/>
    </source>
</evidence>
<sequence>MMSEIVVDEPTLMKIRGEGGAGEPADLILDVVPSDRFALVGVWGRGPTRSYGAYMTLDKESAVILGERLIEFGSQP</sequence>
<gene>
    <name evidence="1" type="primary">82</name>
    <name evidence="1" type="ORF">SEA_NEVILLE_82</name>
</gene>
<keyword evidence="2" id="KW-1185">Reference proteome</keyword>